<comment type="caution">
    <text evidence="4">The sequence shown here is derived from an EMBL/GenBank/DDBJ whole genome shotgun (WGS) entry which is preliminary data.</text>
</comment>
<protein>
    <submittedName>
        <fullName evidence="4">Uncharacterized protein</fullName>
    </submittedName>
</protein>
<dbReference type="Gene3D" id="3.30.63.20">
    <property type="match status" value="1"/>
</dbReference>
<dbReference type="EMBL" id="LNRQ01000008">
    <property type="protein sequence ID" value="KZM84555.1"/>
    <property type="molecule type" value="Genomic_DNA"/>
</dbReference>
<keyword evidence="3" id="KW-0687">Ribonucleoprotein</keyword>
<dbReference type="AlphaFoldDB" id="A0A175YLU3"/>
<dbReference type="PANTHER" id="PTHR12850">
    <property type="entry name" value="40S RIBOSOMAL PROTEIN S25"/>
    <property type="match status" value="1"/>
</dbReference>
<proteinExistence type="inferred from homology"/>
<dbReference type="Pfam" id="PF03297">
    <property type="entry name" value="Ribosomal_S25"/>
    <property type="match status" value="1"/>
</dbReference>
<comment type="similarity">
    <text evidence="1">Belongs to the eukaryotic ribosomal protein eS25 family.</text>
</comment>
<gene>
    <name evidence="4" type="ORF">DCAR_028023</name>
</gene>
<dbReference type="STRING" id="79200.A0A175YLU3"/>
<dbReference type="GO" id="GO:0005840">
    <property type="term" value="C:ribosome"/>
    <property type="evidence" value="ECO:0007669"/>
    <property type="project" value="UniProtKB-KW"/>
</dbReference>
<dbReference type="InterPro" id="IPR004977">
    <property type="entry name" value="Ribosomal_eS25"/>
</dbReference>
<keyword evidence="2" id="KW-0689">Ribosomal protein</keyword>
<evidence type="ECO:0000313" key="4">
    <source>
        <dbReference type="EMBL" id="KZM84555.1"/>
    </source>
</evidence>
<reference evidence="4" key="1">
    <citation type="journal article" date="2016" name="Nat. Genet.">
        <title>A high-quality carrot genome assembly provides new insights into carotenoid accumulation and asterid genome evolution.</title>
        <authorList>
            <person name="Iorizzo M."/>
            <person name="Ellison S."/>
            <person name="Senalik D."/>
            <person name="Zeng P."/>
            <person name="Satapoomin P."/>
            <person name="Huang J."/>
            <person name="Bowman M."/>
            <person name="Iovene M."/>
            <person name="Sanseverino W."/>
            <person name="Cavagnaro P."/>
            <person name="Yildiz M."/>
            <person name="Macko-Podgorni A."/>
            <person name="Moranska E."/>
            <person name="Grzebelus E."/>
            <person name="Grzebelus D."/>
            <person name="Ashrafi H."/>
            <person name="Zheng Z."/>
            <person name="Cheng S."/>
            <person name="Spooner D."/>
            <person name="Van Deynze A."/>
            <person name="Simon P."/>
        </authorList>
    </citation>
    <scope>NUCLEOTIDE SEQUENCE [LARGE SCALE GENOMIC DNA]</scope>
    <source>
        <tissue evidence="4">Leaf</tissue>
    </source>
</reference>
<evidence type="ECO:0000256" key="3">
    <source>
        <dbReference type="ARBA" id="ARBA00023274"/>
    </source>
</evidence>
<evidence type="ECO:0000256" key="1">
    <source>
        <dbReference type="ARBA" id="ARBA00009106"/>
    </source>
</evidence>
<evidence type="ECO:0000256" key="2">
    <source>
        <dbReference type="ARBA" id="ARBA00022980"/>
    </source>
</evidence>
<sequence length="292" mass="32916">MPANESIDSPSDQSCVYPIPQHRSASLDTGMGSATYTVEDAFASSKQSRPMFGSNENLDPNIHMFDLHVDWILFESRILFDSFEVVKKEDKNARRTVLNSVCFFNDTGVAQKWNEGKQKEKVNNMVLFDKPTYDKLLSEVPKFKLITPSILSDCLRALGLAYPQLGMLTAAIKISVDCQPKENTSATVTESAFLRGQRMNRETDRELKAYCLAFDNELGPVPIADVKSLTQYGELYDGNTRFFRSTLFVAAVRSCMMKRLCFMVWIGCHQSWKADVVHLHSGDSIGSDFENM</sequence>
<dbReference type="GO" id="GO:1990904">
    <property type="term" value="C:ribonucleoprotein complex"/>
    <property type="evidence" value="ECO:0007669"/>
    <property type="project" value="UniProtKB-KW"/>
</dbReference>
<organism evidence="4">
    <name type="scientific">Daucus carota subsp. sativus</name>
    <name type="common">Carrot</name>
    <dbReference type="NCBI Taxonomy" id="79200"/>
    <lineage>
        <taxon>Eukaryota</taxon>
        <taxon>Viridiplantae</taxon>
        <taxon>Streptophyta</taxon>
        <taxon>Embryophyta</taxon>
        <taxon>Tracheophyta</taxon>
        <taxon>Spermatophyta</taxon>
        <taxon>Magnoliopsida</taxon>
        <taxon>eudicotyledons</taxon>
        <taxon>Gunneridae</taxon>
        <taxon>Pentapetalae</taxon>
        <taxon>asterids</taxon>
        <taxon>campanulids</taxon>
        <taxon>Apiales</taxon>
        <taxon>Apiaceae</taxon>
        <taxon>Apioideae</taxon>
        <taxon>Scandiceae</taxon>
        <taxon>Daucinae</taxon>
        <taxon>Daucus</taxon>
        <taxon>Daucus sect. Daucus</taxon>
    </lineage>
</organism>
<accession>A0A175YLU3</accession>
<dbReference type="Gramene" id="KZM84555">
    <property type="protein sequence ID" value="KZM84555"/>
    <property type="gene ID" value="DCAR_028023"/>
</dbReference>
<name>A0A175YLU3_DAUCS</name>